<organism evidence="1">
    <name type="scientific">Siphoviridae sp. ctkyp1</name>
    <dbReference type="NCBI Taxonomy" id="2825646"/>
    <lineage>
        <taxon>Viruses</taxon>
        <taxon>Duplodnaviria</taxon>
        <taxon>Heunggongvirae</taxon>
        <taxon>Uroviricota</taxon>
        <taxon>Caudoviricetes</taxon>
    </lineage>
</organism>
<evidence type="ECO:0000313" key="1">
    <source>
        <dbReference type="EMBL" id="DAE01643.1"/>
    </source>
</evidence>
<reference evidence="1" key="1">
    <citation type="journal article" date="2021" name="Proc. Natl. Acad. Sci. U.S.A.">
        <title>A Catalog of Tens of Thousands of Viruses from Human Metagenomes Reveals Hidden Associations with Chronic Diseases.</title>
        <authorList>
            <person name="Tisza M.J."/>
            <person name="Buck C.B."/>
        </authorList>
    </citation>
    <scope>NUCLEOTIDE SEQUENCE</scope>
    <source>
        <strain evidence="1">Ctkyp1</strain>
    </source>
</reference>
<dbReference type="EMBL" id="BK015328">
    <property type="protein sequence ID" value="DAE01643.1"/>
    <property type="molecule type" value="Genomic_DNA"/>
</dbReference>
<accession>A0A8S5P5D4</accession>
<proteinExistence type="predicted"/>
<protein>
    <submittedName>
        <fullName evidence="1">Uncharacterized protein</fullName>
    </submittedName>
</protein>
<sequence length="67" mass="7633">MRGDNELGNAKYFLRKENGEEVYLEDIIASLAFRLGEQVEENIKKGIDEPYLAYALDVLTNARRLGV</sequence>
<name>A0A8S5P5D4_9CAUD</name>